<evidence type="ECO:0008006" key="19">
    <source>
        <dbReference type="Google" id="ProtNLM"/>
    </source>
</evidence>
<dbReference type="eggNOG" id="KOG0619">
    <property type="taxonomic scope" value="Eukaryota"/>
</dbReference>
<evidence type="ECO:0000256" key="7">
    <source>
        <dbReference type="ARBA" id="ARBA00022692"/>
    </source>
</evidence>
<keyword evidence="14" id="KW-0325">Glycoprotein</keyword>
<comment type="similarity">
    <text evidence="3">Belongs to the RLP family.</text>
</comment>
<evidence type="ECO:0000256" key="13">
    <source>
        <dbReference type="ARBA" id="ARBA00023170"/>
    </source>
</evidence>
<dbReference type="SUPFAM" id="SSF52058">
    <property type="entry name" value="L domain-like"/>
    <property type="match status" value="3"/>
</dbReference>
<keyword evidence="7 16" id="KW-0812">Transmembrane</keyword>
<organism evidence="17">
    <name type="scientific">Oryza punctata</name>
    <name type="common">Red rice</name>
    <dbReference type="NCBI Taxonomy" id="4537"/>
    <lineage>
        <taxon>Eukaryota</taxon>
        <taxon>Viridiplantae</taxon>
        <taxon>Streptophyta</taxon>
        <taxon>Embryophyta</taxon>
        <taxon>Tracheophyta</taxon>
        <taxon>Spermatophyta</taxon>
        <taxon>Magnoliopsida</taxon>
        <taxon>Liliopsida</taxon>
        <taxon>Poales</taxon>
        <taxon>Poaceae</taxon>
        <taxon>BOP clade</taxon>
        <taxon>Oryzoideae</taxon>
        <taxon>Oryzeae</taxon>
        <taxon>Oryzinae</taxon>
        <taxon>Oryza</taxon>
    </lineage>
</organism>
<evidence type="ECO:0000256" key="5">
    <source>
        <dbReference type="ARBA" id="ARBA00022614"/>
    </source>
</evidence>
<keyword evidence="12 16" id="KW-0472">Membrane</keyword>
<protein>
    <recommendedName>
        <fullName evidence="19">Leucine-rich repeat-containing N-terminal plant-type domain-containing protein</fullName>
    </recommendedName>
</protein>
<evidence type="ECO:0000256" key="2">
    <source>
        <dbReference type="ARBA" id="ARBA00004479"/>
    </source>
</evidence>
<evidence type="ECO:0000256" key="16">
    <source>
        <dbReference type="SAM" id="Phobius"/>
    </source>
</evidence>
<sequence length="810" mass="89770">MPKLRLGYVDLSNMGTKWCEALAEYAPKLEVRHLLLASCKRPAFPIALRFLNHVEVLDLSDNQISGAIPKWVWRPWYGLQVLNLSHNLLTHAELFHTVLPFNFLLSLDLSFNLFKGAILVPRSYSTVLDYSNNNFSSIEPTSVPYLCDAYVIKVSRNNLSGVISPSLCCAAKRLKILDLSYNNLPHRRSQCANDTELKSKYAPRQVSGQTNNCGFSGLRILELASNNFSGPLQDQWLTSFRSMIIKPDTETSVMTMADQDLAYQFTVTLTLKGAADVMIIRISNALVIIDFSGNALQGSIPEAIGKLVLVRCLNMSCNRFTGLIPSQFGGLDQLEALDLSWNELTGRIPQELASMDFLQVLNLSYNKLVGRIPDTPHFLTFPGDSFLGNPGLCGLIMPKLRLGYVDLSNMGTKWCEALAEYAPKLEVRHLLLASCKRPAFPIALRFLNHVEVLDLSDNQISGAIPKWVWRPWYGLQVLNLSHNLLTHAELFHTALPFNFLFSLDLSFNLFKGAILVRRSYSTVLDYSNNNFSSIEPTSVPYLCDAYVIKVSRNNLSGVISPSLCCAAKRLKILDLSYNNLGGSIPSCLIEGANALTILSLRANTLHGEFPDQWLTSFRSMIIKPDTETSVMTMADQDLAYQFTVTLTLKGAADVTIIRISNALVIIDFSDNALQGSIPEAIGKLVLVPQQIYRAHPVSIGGLDQLEALDLSWNELTGRIPQELASMDFLQGVGRIPDTPHFLTFPGDSFLGNPGLCGSQLFISCDNKTVGPSSDKTSHVADIFLFLFVGVGFGIGLAIIITLRWGFHMWK</sequence>
<dbReference type="HOGENOM" id="CLU_000288_18_3_1"/>
<dbReference type="GO" id="GO:0005886">
    <property type="term" value="C:plasma membrane"/>
    <property type="evidence" value="ECO:0007669"/>
    <property type="project" value="UniProtKB-SubCell"/>
</dbReference>
<evidence type="ECO:0000256" key="6">
    <source>
        <dbReference type="ARBA" id="ARBA00022626"/>
    </source>
</evidence>
<accession>A0A0E0LR59</accession>
<evidence type="ECO:0000256" key="15">
    <source>
        <dbReference type="ARBA" id="ARBA00037847"/>
    </source>
</evidence>
<dbReference type="InterPro" id="IPR032675">
    <property type="entry name" value="LRR_dom_sf"/>
</dbReference>
<dbReference type="InterPro" id="IPR003591">
    <property type="entry name" value="Leu-rich_rpt_typical-subtyp"/>
</dbReference>
<evidence type="ECO:0000256" key="9">
    <source>
        <dbReference type="ARBA" id="ARBA00022741"/>
    </source>
</evidence>
<evidence type="ECO:0000256" key="8">
    <source>
        <dbReference type="ARBA" id="ARBA00022737"/>
    </source>
</evidence>
<dbReference type="STRING" id="4537.A0A0E0LR59"/>
<feature type="transmembrane region" description="Helical" evidence="16">
    <location>
        <begin position="782"/>
        <end position="806"/>
    </location>
</feature>
<dbReference type="EnsemblPlants" id="OPUNC08G02550.1">
    <property type="protein sequence ID" value="OPUNC08G02550.1"/>
    <property type="gene ID" value="OPUNC08G02550"/>
</dbReference>
<keyword evidence="11 16" id="KW-1133">Transmembrane helix</keyword>
<dbReference type="AlphaFoldDB" id="A0A0E0LR59"/>
<dbReference type="Gene3D" id="3.80.10.10">
    <property type="entry name" value="Ribonuclease Inhibitor"/>
    <property type="match status" value="2"/>
</dbReference>
<proteinExistence type="inferred from homology"/>
<dbReference type="FunFam" id="3.80.10.10:FF:000111">
    <property type="entry name" value="LRR receptor-like serine/threonine-protein kinase ERECTA"/>
    <property type="match status" value="1"/>
</dbReference>
<evidence type="ECO:0000256" key="11">
    <source>
        <dbReference type="ARBA" id="ARBA00022989"/>
    </source>
</evidence>
<evidence type="ECO:0000256" key="14">
    <source>
        <dbReference type="ARBA" id="ARBA00023180"/>
    </source>
</evidence>
<dbReference type="Pfam" id="PF00560">
    <property type="entry name" value="LRR_1"/>
    <property type="match status" value="6"/>
</dbReference>
<keyword evidence="13" id="KW-0675">Receptor</keyword>
<dbReference type="GO" id="GO:0009742">
    <property type="term" value="P:brassinosteroid mediated signaling pathway"/>
    <property type="evidence" value="ECO:0007669"/>
    <property type="project" value="UniProtKB-KW"/>
</dbReference>
<evidence type="ECO:0000256" key="1">
    <source>
        <dbReference type="ARBA" id="ARBA00004236"/>
    </source>
</evidence>
<dbReference type="Pfam" id="PF13855">
    <property type="entry name" value="LRR_8"/>
    <property type="match status" value="1"/>
</dbReference>
<keyword evidence="9" id="KW-0547">Nucleotide-binding</keyword>
<evidence type="ECO:0000256" key="12">
    <source>
        <dbReference type="ARBA" id="ARBA00023136"/>
    </source>
</evidence>
<keyword evidence="5" id="KW-0433">Leucine-rich repeat</keyword>
<evidence type="ECO:0000256" key="4">
    <source>
        <dbReference type="ARBA" id="ARBA00022475"/>
    </source>
</evidence>
<dbReference type="Proteomes" id="UP000026962">
    <property type="component" value="Chromosome 8"/>
</dbReference>
<dbReference type="PANTHER" id="PTHR27004">
    <property type="entry name" value="RECEPTOR-LIKE PROTEIN 12 ISOFORM X1"/>
    <property type="match status" value="1"/>
</dbReference>
<reference evidence="17" key="2">
    <citation type="submission" date="2018-05" db="EMBL/GenBank/DDBJ databases">
        <title>OpunRS2 (Oryza punctata Reference Sequence Version 2).</title>
        <authorList>
            <person name="Zhang J."/>
            <person name="Kudrna D."/>
            <person name="Lee S."/>
            <person name="Talag J."/>
            <person name="Welchert J."/>
            <person name="Wing R.A."/>
        </authorList>
    </citation>
    <scope>NUCLEOTIDE SEQUENCE [LARGE SCALE GENOMIC DNA]</scope>
</reference>
<name>A0A0E0LR59_ORYPU</name>
<dbReference type="InterPro" id="IPR001611">
    <property type="entry name" value="Leu-rich_rpt"/>
</dbReference>
<evidence type="ECO:0000313" key="17">
    <source>
        <dbReference type="EnsemblPlants" id="OPUNC08G02550.1"/>
    </source>
</evidence>
<evidence type="ECO:0000256" key="10">
    <source>
        <dbReference type="ARBA" id="ARBA00022840"/>
    </source>
</evidence>
<comment type="subcellular location">
    <subcellularLocation>
        <location evidence="1">Cell membrane</location>
    </subcellularLocation>
    <subcellularLocation>
        <location evidence="15">Endomembrane system</location>
        <topology evidence="15">Single-pass membrane protein</topology>
    </subcellularLocation>
    <subcellularLocation>
        <location evidence="2">Membrane</location>
        <topology evidence="2">Single-pass type I membrane protein</topology>
    </subcellularLocation>
</comment>
<dbReference type="SMART" id="SM00369">
    <property type="entry name" value="LRR_TYP"/>
    <property type="match status" value="6"/>
</dbReference>
<keyword evidence="6" id="KW-1070">Brassinosteroid signaling pathway</keyword>
<dbReference type="GO" id="GO:0005524">
    <property type="term" value="F:ATP binding"/>
    <property type="evidence" value="ECO:0007669"/>
    <property type="project" value="UniProtKB-KW"/>
</dbReference>
<dbReference type="PANTHER" id="PTHR27004:SF428">
    <property type="entry name" value="OS01G0160600 PROTEIN"/>
    <property type="match status" value="1"/>
</dbReference>
<keyword evidence="8" id="KW-0677">Repeat</keyword>
<evidence type="ECO:0000256" key="3">
    <source>
        <dbReference type="ARBA" id="ARBA00009592"/>
    </source>
</evidence>
<keyword evidence="18" id="KW-1185">Reference proteome</keyword>
<keyword evidence="4" id="KW-1003">Cell membrane</keyword>
<dbReference type="Gramene" id="OPUNC08G02550.1">
    <property type="protein sequence ID" value="OPUNC08G02550.1"/>
    <property type="gene ID" value="OPUNC08G02550"/>
</dbReference>
<keyword evidence="10" id="KW-0067">ATP-binding</keyword>
<evidence type="ECO:0000313" key="18">
    <source>
        <dbReference type="Proteomes" id="UP000026962"/>
    </source>
</evidence>
<reference evidence="17" key="1">
    <citation type="submission" date="2015-04" db="UniProtKB">
        <authorList>
            <consortium name="EnsemblPlants"/>
        </authorList>
    </citation>
    <scope>IDENTIFICATION</scope>
</reference>